<sequence length="124" mass="13762">MDFIRGINAYQCQGIQDSIISLRTQRGQGKSSTSILRYQDNYIVREEVWGDNITQTTRNFGRNLEALSGNEYQTASDLCPISIKSSGCPKQADCSYRMFTVYGNFLEAELTSGAPRSGSVCIPT</sequence>
<gene>
    <name evidence="1" type="ORF">AYI68_g4199</name>
</gene>
<organism evidence="1 2">
    <name type="scientific">Smittium mucronatum</name>
    <dbReference type="NCBI Taxonomy" id="133383"/>
    <lineage>
        <taxon>Eukaryota</taxon>
        <taxon>Fungi</taxon>
        <taxon>Fungi incertae sedis</taxon>
        <taxon>Zoopagomycota</taxon>
        <taxon>Kickxellomycotina</taxon>
        <taxon>Harpellomycetes</taxon>
        <taxon>Harpellales</taxon>
        <taxon>Legeriomycetaceae</taxon>
        <taxon>Smittium</taxon>
    </lineage>
</organism>
<comment type="caution">
    <text evidence="1">The sequence shown here is derived from an EMBL/GenBank/DDBJ whole genome shotgun (WGS) entry which is preliminary data.</text>
</comment>
<reference evidence="1 2" key="1">
    <citation type="journal article" date="2016" name="Mol. Biol. Evol.">
        <title>Genome-Wide Survey of Gut Fungi (Harpellales) Reveals the First Horizontally Transferred Ubiquitin Gene from a Mosquito Host.</title>
        <authorList>
            <person name="Wang Y."/>
            <person name="White M.M."/>
            <person name="Kvist S."/>
            <person name="Moncalvo J.M."/>
        </authorList>
    </citation>
    <scope>NUCLEOTIDE SEQUENCE [LARGE SCALE GENOMIC DNA]</scope>
    <source>
        <strain evidence="1 2">ALG-7-W6</strain>
    </source>
</reference>
<name>A0A1R0GXS3_9FUNG</name>
<dbReference type="EMBL" id="LSSL01002251">
    <property type="protein sequence ID" value="OLY81690.1"/>
    <property type="molecule type" value="Genomic_DNA"/>
</dbReference>
<evidence type="ECO:0000313" key="1">
    <source>
        <dbReference type="EMBL" id="OLY81690.1"/>
    </source>
</evidence>
<dbReference type="OrthoDB" id="10659163at2759"/>
<accession>A0A1R0GXS3</accession>
<evidence type="ECO:0000313" key="2">
    <source>
        <dbReference type="Proteomes" id="UP000187455"/>
    </source>
</evidence>
<proteinExistence type="predicted"/>
<keyword evidence="2" id="KW-1185">Reference proteome</keyword>
<dbReference type="Proteomes" id="UP000187455">
    <property type="component" value="Unassembled WGS sequence"/>
</dbReference>
<dbReference type="STRING" id="133383.A0A1R0GXS3"/>
<protein>
    <submittedName>
        <fullName evidence="1">Uncharacterized protein</fullName>
    </submittedName>
</protein>
<dbReference type="AlphaFoldDB" id="A0A1R0GXS3"/>